<accession>I2GPF6</accession>
<keyword evidence="4" id="KW-1185">Reference proteome</keyword>
<reference evidence="3 4" key="1">
    <citation type="journal article" date="2012" name="J. Bacteriol.">
        <title>Genome Sequence of the Filamentous Bacterium Fibrisoma limi BUZ 3T.</title>
        <authorList>
            <person name="Filippini M."/>
            <person name="Qi W."/>
            <person name="Jaenicke S."/>
            <person name="Goesmann A."/>
            <person name="Smits T.H."/>
            <person name="Bagheri H.C."/>
        </authorList>
    </citation>
    <scope>NUCLEOTIDE SEQUENCE [LARGE SCALE GENOMIC DNA]</scope>
    <source>
        <strain evidence="4">BUZ 3T</strain>
    </source>
</reference>
<dbReference type="OrthoDB" id="9804804at2"/>
<dbReference type="AlphaFoldDB" id="I2GPF6"/>
<organism evidence="3 4">
    <name type="scientific">Fibrisoma limi BUZ 3</name>
    <dbReference type="NCBI Taxonomy" id="1185876"/>
    <lineage>
        <taxon>Bacteria</taxon>
        <taxon>Pseudomonadati</taxon>
        <taxon>Bacteroidota</taxon>
        <taxon>Cytophagia</taxon>
        <taxon>Cytophagales</taxon>
        <taxon>Spirosomataceae</taxon>
        <taxon>Fibrisoma</taxon>
    </lineage>
</organism>
<feature type="transmembrane region" description="Helical" evidence="1">
    <location>
        <begin position="12"/>
        <end position="33"/>
    </location>
</feature>
<gene>
    <name evidence="3" type="ORF">BN8_05071</name>
</gene>
<dbReference type="STRING" id="1185876.BN8_05071"/>
<dbReference type="InterPro" id="IPR021309">
    <property type="entry name" value="YgaP-like_TM"/>
</dbReference>
<name>I2GPF6_9BACT</name>
<dbReference type="RefSeq" id="WP_009284349.1">
    <property type="nucleotide sequence ID" value="NZ_CAIT01000009.1"/>
</dbReference>
<keyword evidence="1" id="KW-1133">Transmembrane helix</keyword>
<sequence length="72" mass="7867">MKKNMGSADRIIRFVVAIALLILFFTGTVTGVWGIVGLVLAGVFLVTSLVSVCPLYVPFGIQTCRRTRVSHR</sequence>
<keyword evidence="1" id="KW-0472">Membrane</keyword>
<protein>
    <recommendedName>
        <fullName evidence="2">Inner membrane protein YgaP-like transmembrane domain-containing protein</fullName>
    </recommendedName>
</protein>
<dbReference type="eggNOG" id="ENOG503020V">
    <property type="taxonomic scope" value="Bacteria"/>
</dbReference>
<evidence type="ECO:0000313" key="4">
    <source>
        <dbReference type="Proteomes" id="UP000009309"/>
    </source>
</evidence>
<feature type="domain" description="Inner membrane protein YgaP-like transmembrane" evidence="2">
    <location>
        <begin position="1"/>
        <end position="66"/>
    </location>
</feature>
<comment type="caution">
    <text evidence="3">The sequence shown here is derived from an EMBL/GenBank/DDBJ whole genome shotgun (WGS) entry which is preliminary data.</text>
</comment>
<dbReference type="EMBL" id="CAIT01000009">
    <property type="protein sequence ID" value="CCH55784.1"/>
    <property type="molecule type" value="Genomic_DNA"/>
</dbReference>
<evidence type="ECO:0000259" key="2">
    <source>
        <dbReference type="Pfam" id="PF11127"/>
    </source>
</evidence>
<evidence type="ECO:0000313" key="3">
    <source>
        <dbReference type="EMBL" id="CCH55784.1"/>
    </source>
</evidence>
<dbReference type="Proteomes" id="UP000009309">
    <property type="component" value="Unassembled WGS sequence"/>
</dbReference>
<keyword evidence="1" id="KW-0812">Transmembrane</keyword>
<proteinExistence type="predicted"/>
<evidence type="ECO:0000256" key="1">
    <source>
        <dbReference type="SAM" id="Phobius"/>
    </source>
</evidence>
<feature type="transmembrane region" description="Helical" evidence="1">
    <location>
        <begin position="39"/>
        <end position="59"/>
    </location>
</feature>
<dbReference type="Pfam" id="PF11127">
    <property type="entry name" value="YgaP-like_TM"/>
    <property type="match status" value="1"/>
</dbReference>